<dbReference type="EMBL" id="BGZK01000125">
    <property type="protein sequence ID" value="GBP21020.1"/>
    <property type="molecule type" value="Genomic_DNA"/>
</dbReference>
<feature type="compositionally biased region" description="Basic and acidic residues" evidence="1">
    <location>
        <begin position="635"/>
        <end position="660"/>
    </location>
</feature>
<dbReference type="OrthoDB" id="411871at2759"/>
<name>A0A4C1U458_EUMVA</name>
<dbReference type="GO" id="GO:0003676">
    <property type="term" value="F:nucleic acid binding"/>
    <property type="evidence" value="ECO:0007669"/>
    <property type="project" value="InterPro"/>
</dbReference>
<dbReference type="InterPro" id="IPR012337">
    <property type="entry name" value="RNaseH-like_sf"/>
</dbReference>
<gene>
    <name evidence="2" type="ORF">EVAR_11051_1</name>
</gene>
<sequence length="701" mass="78326">MVSLDIEGAFDNAWWPAIRNQLLAHKCPVNLYGMVMGYLRDREVVPVQPLESRPGLPTPELGDLGVYVQAFADDVVLMFSGQSASVLEAEANRALAHVSGWGDRNKLRFAPSKTNAMVLTKKLKFDVPTICMGHTTIALVDEIRLLGLTIDKRLTFVPHVSKACKKAANIYKGIARAAKATWGLSPEIVRTIYVAVIEPIVMYASCAWAPAASKLGVRKMLDAIQRSIALKACRAYRTVSLHSALILSRLLPLDIRVREAAWLYEVKRGKHLRDICADRELESPVDFCELPHPAHIPELGFESVEDLDPTTMDRLAIVGPHIYTDGSKIEGKVGAALTEWRDGWNPGTPHIDSSPSARYSRQKCSPCIGQLRGLKGKDRLGVRLFWVRAHAGTAGNERADELARNAALKKETTADYDRFPLSFAKKAIRAASLDEWQKRYAEGSTGDITKCFFPRVKEAYGVLSRVSMTPLLAQTLTGHGGFAQYLHRFKLASSPYCACAPDKTQDLLHVLEECPIFLKERAETEVGIGVQILRENFPDLLKDDEKRKIFFTFCEGVVRRRFGEINKNRKTRGREVLVRDVRERCAISAEAGALTTSSTPYPAHLYDFRFRGAPRKTKFEQACRSRKFSRGPFLRNREKPEPRGHESRFPESQDDARDTSGDTGAEANQNCLPLASTTRGSRARVQNQIRSCKESDKIVFD</sequence>
<dbReference type="PANTHER" id="PTHR33332">
    <property type="entry name" value="REVERSE TRANSCRIPTASE DOMAIN-CONTAINING PROTEIN"/>
    <property type="match status" value="1"/>
</dbReference>
<dbReference type="SUPFAM" id="SSF53098">
    <property type="entry name" value="Ribonuclease H-like"/>
    <property type="match status" value="1"/>
</dbReference>
<dbReference type="Gene3D" id="3.30.420.10">
    <property type="entry name" value="Ribonuclease H-like superfamily/Ribonuclease H"/>
    <property type="match status" value="1"/>
</dbReference>
<evidence type="ECO:0000256" key="1">
    <source>
        <dbReference type="SAM" id="MobiDB-lite"/>
    </source>
</evidence>
<comment type="caution">
    <text evidence="2">The sequence shown here is derived from an EMBL/GenBank/DDBJ whole genome shotgun (WGS) entry which is preliminary data.</text>
</comment>
<organism evidence="2 3">
    <name type="scientific">Eumeta variegata</name>
    <name type="common">Bagworm moth</name>
    <name type="synonym">Eumeta japonica</name>
    <dbReference type="NCBI Taxonomy" id="151549"/>
    <lineage>
        <taxon>Eukaryota</taxon>
        <taxon>Metazoa</taxon>
        <taxon>Ecdysozoa</taxon>
        <taxon>Arthropoda</taxon>
        <taxon>Hexapoda</taxon>
        <taxon>Insecta</taxon>
        <taxon>Pterygota</taxon>
        <taxon>Neoptera</taxon>
        <taxon>Endopterygota</taxon>
        <taxon>Lepidoptera</taxon>
        <taxon>Glossata</taxon>
        <taxon>Ditrysia</taxon>
        <taxon>Tineoidea</taxon>
        <taxon>Psychidae</taxon>
        <taxon>Oiketicinae</taxon>
        <taxon>Eumeta</taxon>
    </lineage>
</organism>
<feature type="region of interest" description="Disordered" evidence="1">
    <location>
        <begin position="630"/>
        <end position="687"/>
    </location>
</feature>
<dbReference type="AlphaFoldDB" id="A0A4C1U458"/>
<dbReference type="Proteomes" id="UP000299102">
    <property type="component" value="Unassembled WGS sequence"/>
</dbReference>
<dbReference type="InterPro" id="IPR036397">
    <property type="entry name" value="RNaseH_sf"/>
</dbReference>
<protein>
    <submittedName>
        <fullName evidence="2">115 kDa protein in type-1 retrotransposable element R1DM</fullName>
    </submittedName>
</protein>
<evidence type="ECO:0000313" key="3">
    <source>
        <dbReference type="Proteomes" id="UP000299102"/>
    </source>
</evidence>
<proteinExistence type="predicted"/>
<accession>A0A4C1U458</accession>
<evidence type="ECO:0000313" key="2">
    <source>
        <dbReference type="EMBL" id="GBP21020.1"/>
    </source>
</evidence>
<reference evidence="2 3" key="1">
    <citation type="journal article" date="2019" name="Commun. Biol.">
        <title>The bagworm genome reveals a unique fibroin gene that provides high tensile strength.</title>
        <authorList>
            <person name="Kono N."/>
            <person name="Nakamura H."/>
            <person name="Ohtoshi R."/>
            <person name="Tomita M."/>
            <person name="Numata K."/>
            <person name="Arakawa K."/>
        </authorList>
    </citation>
    <scope>NUCLEOTIDE SEQUENCE [LARGE SCALE GENOMIC DNA]</scope>
</reference>
<feature type="compositionally biased region" description="Polar residues" evidence="1">
    <location>
        <begin position="666"/>
        <end position="687"/>
    </location>
</feature>
<keyword evidence="3" id="KW-1185">Reference proteome</keyword>